<proteinExistence type="predicted"/>
<keyword evidence="3" id="KW-1185">Reference proteome</keyword>
<reference evidence="2 3" key="1">
    <citation type="submission" date="2020-01" db="EMBL/GenBank/DDBJ databases">
        <title>Identification and distribution of gene clusters putatively required for synthesis of sphingolipid metabolism inhibitors in phylogenetically diverse species of the filamentous fungus Fusarium.</title>
        <authorList>
            <person name="Kim H.-S."/>
            <person name="Busman M."/>
            <person name="Brown D.W."/>
            <person name="Divon H."/>
            <person name="Uhlig S."/>
            <person name="Proctor R.H."/>
        </authorList>
    </citation>
    <scope>NUCLEOTIDE SEQUENCE [LARGE SCALE GENOMIC DNA]</scope>
    <source>
        <strain evidence="2 3">NRRL 20459</strain>
    </source>
</reference>
<evidence type="ECO:0000313" key="3">
    <source>
        <dbReference type="Proteomes" id="UP000554235"/>
    </source>
</evidence>
<dbReference type="Proteomes" id="UP000554235">
    <property type="component" value="Unassembled WGS sequence"/>
</dbReference>
<evidence type="ECO:0000256" key="1">
    <source>
        <dbReference type="SAM" id="MobiDB-lite"/>
    </source>
</evidence>
<sequence>MRRGNDDEPAPHHIVSRWLQTRRMCVDEDNEKAGTDGGEQSGSGEAPFLETREGGEELRTRMRADAPWAIMVSVSLRVEWLRLRATIRPQAAAFSKKERKNGDTGLLALALDSWHTRTSIKVHSRARHCSIGGKAESALTTWRDAENSSTAAPWRKSSHAPASTLYAGMSGCLPRPQASRASCAAAGVANATPCFPSIGFLAPVAPLLPHVASSLLLDPVP</sequence>
<dbReference type="EMBL" id="JAADYS010001150">
    <property type="protein sequence ID" value="KAF4464721.1"/>
    <property type="molecule type" value="Genomic_DNA"/>
</dbReference>
<name>A0A8H4L9H9_9HYPO</name>
<comment type="caution">
    <text evidence="2">The sequence shown here is derived from an EMBL/GenBank/DDBJ whole genome shotgun (WGS) entry which is preliminary data.</text>
</comment>
<feature type="region of interest" description="Disordered" evidence="1">
    <location>
        <begin position="29"/>
        <end position="54"/>
    </location>
</feature>
<evidence type="ECO:0000313" key="2">
    <source>
        <dbReference type="EMBL" id="KAF4464721.1"/>
    </source>
</evidence>
<gene>
    <name evidence="2" type="ORF">FALBO_8438</name>
</gene>
<dbReference type="AlphaFoldDB" id="A0A8H4L9H9"/>
<accession>A0A8H4L9H9</accession>
<organism evidence="2 3">
    <name type="scientific">Fusarium albosuccineum</name>
    <dbReference type="NCBI Taxonomy" id="1237068"/>
    <lineage>
        <taxon>Eukaryota</taxon>
        <taxon>Fungi</taxon>
        <taxon>Dikarya</taxon>
        <taxon>Ascomycota</taxon>
        <taxon>Pezizomycotina</taxon>
        <taxon>Sordariomycetes</taxon>
        <taxon>Hypocreomycetidae</taxon>
        <taxon>Hypocreales</taxon>
        <taxon>Nectriaceae</taxon>
        <taxon>Fusarium</taxon>
        <taxon>Fusarium decemcellulare species complex</taxon>
    </lineage>
</organism>
<protein>
    <submittedName>
        <fullName evidence="2">Uncharacterized protein</fullName>
    </submittedName>
</protein>